<reference evidence="1" key="1">
    <citation type="submission" date="2024-02" db="EMBL/GenBank/DDBJ databases">
        <authorList>
            <consortium name="ELIXIR-Norway"/>
            <consortium name="Elixir Norway"/>
        </authorList>
    </citation>
    <scope>NUCLEOTIDE SEQUENCE</scope>
</reference>
<organism evidence="1 2">
    <name type="scientific">Sphagnum troendelagicum</name>
    <dbReference type="NCBI Taxonomy" id="128251"/>
    <lineage>
        <taxon>Eukaryota</taxon>
        <taxon>Viridiplantae</taxon>
        <taxon>Streptophyta</taxon>
        <taxon>Embryophyta</taxon>
        <taxon>Bryophyta</taxon>
        <taxon>Sphagnophytina</taxon>
        <taxon>Sphagnopsida</taxon>
        <taxon>Sphagnales</taxon>
        <taxon>Sphagnaceae</taxon>
        <taxon>Sphagnum</taxon>
    </lineage>
</organism>
<evidence type="ECO:0000313" key="1">
    <source>
        <dbReference type="EMBL" id="CAK9202522.1"/>
    </source>
</evidence>
<dbReference type="EMBL" id="OZ019905">
    <property type="protein sequence ID" value="CAK9202522.1"/>
    <property type="molecule type" value="Genomic_DNA"/>
</dbReference>
<sequence>MKLNQGNSEVLSSWQEQEERFSSNVLGHLPDKLGDEDPWKQMKWVGKPLCCKVKGQSIEGLENTYNFQRGFSLKYFKDAEDRTHILPWLLQSDINLNLRKQTEYLDLGLTHSGQVLTGLR</sequence>
<dbReference type="Proteomes" id="UP001497512">
    <property type="component" value="Chromosome 13"/>
</dbReference>
<name>A0ABP0TR90_9BRYO</name>
<protein>
    <submittedName>
        <fullName evidence="1">Uncharacterized protein</fullName>
    </submittedName>
</protein>
<accession>A0ABP0TR90</accession>
<proteinExistence type="predicted"/>
<keyword evidence="2" id="KW-1185">Reference proteome</keyword>
<evidence type="ECO:0000313" key="2">
    <source>
        <dbReference type="Proteomes" id="UP001497512"/>
    </source>
</evidence>
<gene>
    <name evidence="1" type="ORF">CSSPTR1EN2_LOCUS6449</name>
</gene>